<dbReference type="AlphaFoldDB" id="A0A9J6NVV6"/>
<dbReference type="GO" id="GO:0016301">
    <property type="term" value="F:kinase activity"/>
    <property type="evidence" value="ECO:0007669"/>
    <property type="project" value="UniProtKB-KW"/>
</dbReference>
<dbReference type="EMBL" id="JAGSOJ010000001">
    <property type="protein sequence ID" value="MCM1988395.1"/>
    <property type="molecule type" value="Genomic_DNA"/>
</dbReference>
<evidence type="ECO:0000313" key="1">
    <source>
        <dbReference type="EMBL" id="MCM1988395.1"/>
    </source>
</evidence>
<dbReference type="SUPFAM" id="SSF56112">
    <property type="entry name" value="Protein kinase-like (PK-like)"/>
    <property type="match status" value="1"/>
</dbReference>
<dbReference type="Proteomes" id="UP001056429">
    <property type="component" value="Unassembled WGS sequence"/>
</dbReference>
<protein>
    <submittedName>
        <fullName evidence="1">Protein kinase</fullName>
    </submittedName>
</protein>
<dbReference type="InterPro" id="IPR011009">
    <property type="entry name" value="Kinase-like_dom_sf"/>
</dbReference>
<name>A0A9J6NVV6_9CLOT</name>
<comment type="caution">
    <text evidence="1">The sequence shown here is derived from an EMBL/GenBank/DDBJ whole genome shotgun (WGS) entry which is preliminary data.</text>
</comment>
<keyword evidence="1" id="KW-0808">Transferase</keyword>
<gene>
    <name evidence="1" type="ORF">KDK92_01475</name>
</gene>
<proteinExistence type="predicted"/>
<keyword evidence="2" id="KW-1185">Reference proteome</keyword>
<dbReference type="RefSeq" id="WP_250857264.1">
    <property type="nucleotide sequence ID" value="NZ_JAGSOJ010000001.1"/>
</dbReference>
<evidence type="ECO:0000313" key="2">
    <source>
        <dbReference type="Proteomes" id="UP001056429"/>
    </source>
</evidence>
<reference evidence="1" key="1">
    <citation type="journal article" date="2021" name="mSystems">
        <title>Bacteria and Archaea Synergistically Convert Glycine Betaine to Biogenic Methane in the Formosa Cold Seep of the South China Sea.</title>
        <authorList>
            <person name="Li L."/>
            <person name="Zhang W."/>
            <person name="Zhang S."/>
            <person name="Song L."/>
            <person name="Sun Q."/>
            <person name="Zhang H."/>
            <person name="Xiang H."/>
            <person name="Dong X."/>
        </authorList>
    </citation>
    <scope>NUCLEOTIDE SEQUENCE</scope>
    <source>
        <strain evidence="1">ZWT</strain>
    </source>
</reference>
<sequence>MIINKRIYGERVDAVSPGWEFIGAGNNGIVYSISKDKVIKIFREDITCDREGDILLRVHGNRYFPNLVEIGENYIVREKVDGECLKDIIKRDGLSDKIAEKVVELLNEFQRLGFTRIDVRLKDIYVDNEENIKLIDPKGYFTRRMNYPRHLCKGLKSHGGLYSFLKALYENNPELYSVSMTNIYSTNRSETAKKLYKKQKLKKGKITAYGIGGGVITGVDLPIIEELDEDINFIDITEIESLL</sequence>
<reference evidence="1" key="2">
    <citation type="submission" date="2021-04" db="EMBL/GenBank/DDBJ databases">
        <authorList>
            <person name="Dong X."/>
        </authorList>
    </citation>
    <scope>NUCLEOTIDE SEQUENCE</scope>
    <source>
        <strain evidence="1">ZWT</strain>
    </source>
</reference>
<organism evidence="1 2">
    <name type="scientific">Oceanirhabdus seepicola</name>
    <dbReference type="NCBI Taxonomy" id="2828781"/>
    <lineage>
        <taxon>Bacteria</taxon>
        <taxon>Bacillati</taxon>
        <taxon>Bacillota</taxon>
        <taxon>Clostridia</taxon>
        <taxon>Eubacteriales</taxon>
        <taxon>Clostridiaceae</taxon>
        <taxon>Oceanirhabdus</taxon>
    </lineage>
</organism>
<keyword evidence="1" id="KW-0418">Kinase</keyword>
<accession>A0A9J6NVV6</accession>